<dbReference type="InterPro" id="IPR012677">
    <property type="entry name" value="Nucleotide-bd_a/b_plait_sf"/>
</dbReference>
<dbReference type="EMBL" id="PYDT01000005">
    <property type="protein sequence ID" value="THU59393.1"/>
    <property type="molecule type" value="Genomic_DNA"/>
</dbReference>
<protein>
    <recommendedName>
        <fullName evidence="12">C3H1-type domain-containing protein</fullName>
    </recommendedName>
</protein>
<dbReference type="InterPro" id="IPR056276">
    <property type="entry name" value="AtC3H46-like_PABC-like"/>
</dbReference>
<keyword evidence="11" id="KW-1185">Reference proteome</keyword>
<dbReference type="STRING" id="52838.A0A4S8JC83"/>
<keyword evidence="5" id="KW-0238">DNA-binding</keyword>
<keyword evidence="4 6" id="KW-0694">RNA-binding</keyword>
<accession>A0A4S8JC83</accession>
<dbReference type="Proteomes" id="UP000317650">
    <property type="component" value="Chromosome 7"/>
</dbReference>
<evidence type="ECO:0000256" key="4">
    <source>
        <dbReference type="ARBA" id="ARBA00022884"/>
    </source>
</evidence>
<evidence type="ECO:0000256" key="3">
    <source>
        <dbReference type="ARBA" id="ARBA00022833"/>
    </source>
</evidence>
<dbReference type="PROSITE" id="PS50102">
    <property type="entry name" value="RRM"/>
    <property type="match status" value="1"/>
</dbReference>
<dbReference type="GO" id="GO:0008270">
    <property type="term" value="F:zinc ion binding"/>
    <property type="evidence" value="ECO:0007669"/>
    <property type="project" value="UniProtKB-KW"/>
</dbReference>
<dbReference type="InterPro" id="IPR025605">
    <property type="entry name" value="OST-HTH/LOTUS_dom"/>
</dbReference>
<evidence type="ECO:0008006" key="12">
    <source>
        <dbReference type="Google" id="ProtNLM"/>
    </source>
</evidence>
<evidence type="ECO:0000256" key="5">
    <source>
        <dbReference type="ARBA" id="ARBA00023125"/>
    </source>
</evidence>
<dbReference type="InterPro" id="IPR000504">
    <property type="entry name" value="RRM_dom"/>
</dbReference>
<reference evidence="10 11" key="1">
    <citation type="journal article" date="2019" name="Nat. Plants">
        <title>Genome sequencing of Musa balbisiana reveals subgenome evolution and function divergence in polyploid bananas.</title>
        <authorList>
            <person name="Yao X."/>
        </authorList>
    </citation>
    <scope>NUCLEOTIDE SEQUENCE [LARGE SCALE GENOMIC DNA]</scope>
    <source>
        <strain evidence="11">cv. DH-PKW</strain>
        <tissue evidence="10">Leaves</tissue>
    </source>
</reference>
<dbReference type="PROSITE" id="PS50103">
    <property type="entry name" value="ZF_C3H1"/>
    <property type="match status" value="1"/>
</dbReference>
<dbReference type="InterPro" id="IPR036855">
    <property type="entry name" value="Znf_CCCH_sf"/>
</dbReference>
<comment type="caution">
    <text evidence="10">The sequence shown here is derived from an EMBL/GenBank/DDBJ whole genome shotgun (WGS) entry which is preliminary data.</text>
</comment>
<dbReference type="Pfam" id="PF12872">
    <property type="entry name" value="OST-HTH"/>
    <property type="match status" value="1"/>
</dbReference>
<keyword evidence="1 7" id="KW-0479">Metal-binding</keyword>
<evidence type="ECO:0000313" key="10">
    <source>
        <dbReference type="EMBL" id="THU59393.1"/>
    </source>
</evidence>
<evidence type="ECO:0000313" key="11">
    <source>
        <dbReference type="Proteomes" id="UP000317650"/>
    </source>
</evidence>
<name>A0A4S8JC83_MUSBA</name>
<keyword evidence="2 7" id="KW-0863">Zinc-finger</keyword>
<feature type="zinc finger region" description="C3H1-type" evidence="7">
    <location>
        <begin position="184"/>
        <end position="211"/>
    </location>
</feature>
<dbReference type="FunFam" id="3.30.70.330:FF:000678">
    <property type="entry name" value="zinc finger CCCH domain-containing protein 53-like isoform X2"/>
    <property type="match status" value="1"/>
</dbReference>
<feature type="domain" description="C3H1-type" evidence="9">
    <location>
        <begin position="184"/>
        <end position="211"/>
    </location>
</feature>
<dbReference type="SUPFAM" id="SSF54928">
    <property type="entry name" value="RNA-binding domain, RBD"/>
    <property type="match status" value="1"/>
</dbReference>
<dbReference type="Pfam" id="PF23182">
    <property type="entry name" value="PABC_AtC3H46"/>
    <property type="match status" value="1"/>
</dbReference>
<dbReference type="PANTHER" id="PTHR24009">
    <property type="entry name" value="RNA-BINDING (RRM/RBD/RNP MOTIFS)"/>
    <property type="match status" value="1"/>
</dbReference>
<keyword evidence="3 7" id="KW-0862">Zinc</keyword>
<dbReference type="GO" id="GO:0003723">
    <property type="term" value="F:RNA binding"/>
    <property type="evidence" value="ECO:0007669"/>
    <property type="project" value="UniProtKB-UniRule"/>
</dbReference>
<dbReference type="GO" id="GO:0003677">
    <property type="term" value="F:DNA binding"/>
    <property type="evidence" value="ECO:0007669"/>
    <property type="project" value="UniProtKB-KW"/>
</dbReference>
<dbReference type="InterPro" id="IPR035979">
    <property type="entry name" value="RBD_domain_sf"/>
</dbReference>
<dbReference type="InterPro" id="IPR000571">
    <property type="entry name" value="Znf_CCCH"/>
</dbReference>
<dbReference type="PANTHER" id="PTHR24009:SF0">
    <property type="entry name" value="ZINC FINGER CCCH DOMAIN-CONTAINING PROTEIN 18"/>
    <property type="match status" value="1"/>
</dbReference>
<evidence type="ECO:0000259" key="9">
    <source>
        <dbReference type="PROSITE" id="PS50103"/>
    </source>
</evidence>
<evidence type="ECO:0000256" key="2">
    <source>
        <dbReference type="ARBA" id="ARBA00022771"/>
    </source>
</evidence>
<dbReference type="SUPFAM" id="SSF90229">
    <property type="entry name" value="CCCH zinc finger"/>
    <property type="match status" value="1"/>
</dbReference>
<dbReference type="Pfam" id="PF00076">
    <property type="entry name" value="RRM_1"/>
    <property type="match status" value="1"/>
</dbReference>
<dbReference type="AlphaFoldDB" id="A0A4S8JC83"/>
<evidence type="ECO:0000256" key="7">
    <source>
        <dbReference type="PROSITE-ProRule" id="PRU00723"/>
    </source>
</evidence>
<proteinExistence type="predicted"/>
<dbReference type="Pfam" id="PF00642">
    <property type="entry name" value="zf-CCCH"/>
    <property type="match status" value="1"/>
</dbReference>
<dbReference type="Gene3D" id="3.30.70.330">
    <property type="match status" value="1"/>
</dbReference>
<gene>
    <name evidence="10" type="ORF">C4D60_Mb07t01700</name>
</gene>
<evidence type="ECO:0000256" key="1">
    <source>
        <dbReference type="ARBA" id="ARBA00022723"/>
    </source>
</evidence>
<evidence type="ECO:0000259" key="8">
    <source>
        <dbReference type="PROSITE" id="PS50102"/>
    </source>
</evidence>
<organism evidence="10 11">
    <name type="scientific">Musa balbisiana</name>
    <name type="common">Banana</name>
    <dbReference type="NCBI Taxonomy" id="52838"/>
    <lineage>
        <taxon>Eukaryota</taxon>
        <taxon>Viridiplantae</taxon>
        <taxon>Streptophyta</taxon>
        <taxon>Embryophyta</taxon>
        <taxon>Tracheophyta</taxon>
        <taxon>Spermatophyta</taxon>
        <taxon>Magnoliopsida</taxon>
        <taxon>Liliopsida</taxon>
        <taxon>Zingiberales</taxon>
        <taxon>Musaceae</taxon>
        <taxon>Musa</taxon>
    </lineage>
</organism>
<sequence length="540" mass="61144">MEVAECTKIVINRIQKLEPGNAMKLIGYLLLKHTDQEIIEFAFGPDSQILSLVNQAKAYLTLLQKSNISCPMQHLDDQKLHYMSFSPTISRPFSSPSSFSIPAPLSDPHLLSDQMLISQNLDFSPSSYTDLIGGLYNQAEQLSSVDHLHPSCPDYLRNKCFSEAAFERDLSSRINMRLHPGWLESPPRACHYYSKGYCKNGINCRFFHDQTNPDGFSDTYNPSLNEFGKEDQVSAPGSFSKLELEIIELLKSKRGMPVSIASLPTMYLERYGKMLRADGYLTESQRHGKAGFSLTKLLNQLNNSIRLIDRPHGQHSVILAEDACKYMEYRSDRIDHGAVIASSHQIYLTFPAESTFTGEDVFNYFNQYGPVLDVRIPRQEKRMFGFVSFLYPETVKNILAKGHPHYISGTRVLVKPYKEKSKLTDNFTSIAVLDISKSTGSPQRKLSEDHDLAIELERRHLFELQLTPKQPRQQSCFSLGMEELKVLEVDFDCHSTVGPRNDCISKQTYNNCNDINSDHIELPESPFASPRLGSSISTVT</sequence>
<dbReference type="SMART" id="SM00360">
    <property type="entry name" value="RRM"/>
    <property type="match status" value="1"/>
</dbReference>
<feature type="domain" description="RRM" evidence="8">
    <location>
        <begin position="344"/>
        <end position="419"/>
    </location>
</feature>
<evidence type="ECO:0000256" key="6">
    <source>
        <dbReference type="PROSITE-ProRule" id="PRU00176"/>
    </source>
</evidence>